<evidence type="ECO:0000256" key="2">
    <source>
        <dbReference type="ARBA" id="ARBA00004123"/>
    </source>
</evidence>
<feature type="compositionally biased region" description="Basic and acidic residues" evidence="18">
    <location>
        <begin position="387"/>
        <end position="397"/>
    </location>
</feature>
<dbReference type="Gene3D" id="3.30.40.10">
    <property type="entry name" value="Zinc/RING finger domain, C3HC4 (zinc finger)"/>
    <property type="match status" value="1"/>
</dbReference>
<evidence type="ECO:0000256" key="9">
    <source>
        <dbReference type="ARBA" id="ARBA00022763"/>
    </source>
</evidence>
<comment type="similarity">
    <text evidence="4 17">Belongs to the RAD18 family.</text>
</comment>
<feature type="compositionally biased region" description="Basic residues" evidence="18">
    <location>
        <begin position="136"/>
        <end position="146"/>
    </location>
</feature>
<dbReference type="STRING" id="1408157.A0A1J7IXZ0"/>
<organism evidence="21 22">
    <name type="scientific">Coniochaeta ligniaria NRRL 30616</name>
    <dbReference type="NCBI Taxonomy" id="1408157"/>
    <lineage>
        <taxon>Eukaryota</taxon>
        <taxon>Fungi</taxon>
        <taxon>Dikarya</taxon>
        <taxon>Ascomycota</taxon>
        <taxon>Pezizomycotina</taxon>
        <taxon>Sordariomycetes</taxon>
        <taxon>Sordariomycetidae</taxon>
        <taxon>Coniochaetales</taxon>
        <taxon>Coniochaetaceae</taxon>
        <taxon>Coniochaeta</taxon>
    </lineage>
</organism>
<dbReference type="EC" id="2.3.2.27" evidence="5 17"/>
<dbReference type="InterPro" id="IPR039577">
    <property type="entry name" value="Rad18"/>
</dbReference>
<evidence type="ECO:0000259" key="19">
    <source>
        <dbReference type="PROSITE" id="PS50089"/>
    </source>
</evidence>
<dbReference type="GO" id="GO:0006513">
    <property type="term" value="P:protein monoubiquitination"/>
    <property type="evidence" value="ECO:0007669"/>
    <property type="project" value="InterPro"/>
</dbReference>
<dbReference type="PROSITE" id="PS50800">
    <property type="entry name" value="SAP"/>
    <property type="match status" value="1"/>
</dbReference>
<keyword evidence="7 17" id="KW-0808">Transferase</keyword>
<evidence type="ECO:0000256" key="17">
    <source>
        <dbReference type="RuleBase" id="RU368093"/>
    </source>
</evidence>
<evidence type="ECO:0000313" key="22">
    <source>
        <dbReference type="Proteomes" id="UP000182658"/>
    </source>
</evidence>
<evidence type="ECO:0000256" key="18">
    <source>
        <dbReference type="SAM" id="MobiDB-lite"/>
    </source>
</evidence>
<keyword evidence="22" id="KW-1185">Reference proteome</keyword>
<dbReference type="InterPro" id="IPR013083">
    <property type="entry name" value="Znf_RING/FYVE/PHD"/>
</dbReference>
<feature type="domain" description="RING-type" evidence="19">
    <location>
        <begin position="35"/>
        <end position="73"/>
    </location>
</feature>
<evidence type="ECO:0000256" key="16">
    <source>
        <dbReference type="PROSITE-ProRule" id="PRU00175"/>
    </source>
</evidence>
<dbReference type="AlphaFoldDB" id="A0A1J7IXZ0"/>
<evidence type="ECO:0000256" key="5">
    <source>
        <dbReference type="ARBA" id="ARBA00012483"/>
    </source>
</evidence>
<reference evidence="21 22" key="1">
    <citation type="submission" date="2016-10" db="EMBL/GenBank/DDBJ databases">
        <title>Draft genome sequence of Coniochaeta ligniaria NRRL30616, a lignocellulolytic fungus for bioabatement of inhibitors in plant biomass hydrolysates.</title>
        <authorList>
            <consortium name="DOE Joint Genome Institute"/>
            <person name="Jimenez D.J."/>
            <person name="Hector R.E."/>
            <person name="Riley R."/>
            <person name="Sun H."/>
            <person name="Grigoriev I.V."/>
            <person name="Van Elsas J.D."/>
            <person name="Nichols N.N."/>
        </authorList>
    </citation>
    <scope>NUCLEOTIDE SEQUENCE [LARGE SCALE GENOMIC DNA]</scope>
    <source>
        <strain evidence="21 22">NRRL 30616</strain>
    </source>
</reference>
<keyword evidence="8 17" id="KW-0479">Metal-binding</keyword>
<dbReference type="PROSITE" id="PS00518">
    <property type="entry name" value="ZF_RING_1"/>
    <property type="match status" value="1"/>
</dbReference>
<dbReference type="SMART" id="SM00184">
    <property type="entry name" value="RING"/>
    <property type="match status" value="1"/>
</dbReference>
<dbReference type="SMART" id="SM00513">
    <property type="entry name" value="SAP"/>
    <property type="match status" value="1"/>
</dbReference>
<proteinExistence type="inferred from homology"/>
<evidence type="ECO:0000256" key="15">
    <source>
        <dbReference type="ARBA" id="ARBA00023242"/>
    </source>
</evidence>
<gene>
    <name evidence="21" type="ORF">CONLIGDRAFT_257448</name>
</gene>
<dbReference type="InterPro" id="IPR003034">
    <property type="entry name" value="SAP_dom"/>
</dbReference>
<evidence type="ECO:0000256" key="7">
    <source>
        <dbReference type="ARBA" id="ARBA00022679"/>
    </source>
</evidence>
<feature type="domain" description="SAP" evidence="20">
    <location>
        <begin position="253"/>
        <end position="287"/>
    </location>
</feature>
<dbReference type="PANTHER" id="PTHR14134">
    <property type="entry name" value="E3 UBIQUITIN-PROTEIN LIGASE RAD18"/>
    <property type="match status" value="1"/>
</dbReference>
<comment type="subcellular location">
    <subcellularLocation>
        <location evidence="2 17">Nucleus</location>
    </subcellularLocation>
</comment>
<keyword evidence="9 17" id="KW-0227">DNA damage</keyword>
<dbReference type="FunCoup" id="A0A1J7IXZ0">
    <property type="interactions" value="291"/>
</dbReference>
<comment type="catalytic activity">
    <reaction evidence="1 17">
        <text>S-ubiquitinyl-[E2 ubiquitin-conjugating enzyme]-L-cysteine + [acceptor protein]-L-lysine = [E2 ubiquitin-conjugating enzyme]-L-cysteine + N(6)-ubiquitinyl-[acceptor protein]-L-lysine.</text>
        <dbReference type="EC" id="2.3.2.27"/>
    </reaction>
</comment>
<sequence>MEQLTSEPNYDVPDSTDWLNTPLSALMPVEQAFRCHVCKDFYNSPMLTSCNHTFCSLCIRRCLSVDGKCPLCRKTDQESRLRGNWALREAVDCFKECRASILEFARKPAPVTTAASPKRKAAEVEDSEDGAERTPKRPRRSTRSSRSRGAEATPALSQEEVYSPQRSEVADEYIPDDGLVACPICWERMKLQAVDRHISTGSCPGAPQPQSQLQAPISNGASTRSTQQNFPSTSKAKPQHPAKVLEHLPALNYSMIKDQPLRKKLAELHISTYGPRQLLEQRHKEWVTIWNANCDSAHPKTRTELLRDLETWERTMSSAARTGTLYGTQAALPQVKDKNFDGASWATSHDSSFKDLIAKARQTKKQAEQKAKEASEPELAPVVQQPNEREMAHRESGSIDNGGGNRYHNEIIGFDGAADFAIPVTNNRADQAQPSPAADSWLLK</sequence>
<evidence type="ECO:0000256" key="11">
    <source>
        <dbReference type="ARBA" id="ARBA00022786"/>
    </source>
</evidence>
<dbReference type="InterPro" id="IPR017907">
    <property type="entry name" value="Znf_RING_CS"/>
</dbReference>
<dbReference type="InterPro" id="IPR004580">
    <property type="entry name" value="Rad18_fungi"/>
</dbReference>
<dbReference type="GO" id="GO:0006301">
    <property type="term" value="P:DNA damage tolerance"/>
    <property type="evidence" value="ECO:0007669"/>
    <property type="project" value="InterPro"/>
</dbReference>
<dbReference type="OrthoDB" id="9049620at2759"/>
<comment type="pathway">
    <text evidence="3 17">Protein modification; protein ubiquitination.</text>
</comment>
<feature type="compositionally biased region" description="Basic and acidic residues" evidence="18">
    <location>
        <begin position="365"/>
        <end position="375"/>
    </location>
</feature>
<evidence type="ECO:0000256" key="13">
    <source>
        <dbReference type="ARBA" id="ARBA00023125"/>
    </source>
</evidence>
<keyword evidence="10 16" id="KW-0863">Zinc-finger</keyword>
<feature type="region of interest" description="Disordered" evidence="18">
    <location>
        <begin position="361"/>
        <end position="410"/>
    </location>
</feature>
<dbReference type="FunFam" id="3.30.40.10:FF:000172">
    <property type="entry name" value="E3 ubiquitin-protein ligase RAD18"/>
    <property type="match status" value="1"/>
</dbReference>
<evidence type="ECO:0000256" key="3">
    <source>
        <dbReference type="ARBA" id="ARBA00004906"/>
    </source>
</evidence>
<accession>A0A1J7IXZ0</accession>
<dbReference type="PANTHER" id="PTHR14134:SF2">
    <property type="entry name" value="E3 UBIQUITIN-PROTEIN LIGASE RAD18"/>
    <property type="match status" value="1"/>
</dbReference>
<dbReference type="GO" id="GO:0003697">
    <property type="term" value="F:single-stranded DNA binding"/>
    <property type="evidence" value="ECO:0007669"/>
    <property type="project" value="UniProtKB-UniRule"/>
</dbReference>
<dbReference type="Pfam" id="PF13923">
    <property type="entry name" value="zf-C3HC4_2"/>
    <property type="match status" value="1"/>
</dbReference>
<dbReference type="GO" id="GO:0097505">
    <property type="term" value="C:Rad6-Rad18 complex"/>
    <property type="evidence" value="ECO:0007669"/>
    <property type="project" value="TreeGrafter"/>
</dbReference>
<feature type="region of interest" description="Disordered" evidence="18">
    <location>
        <begin position="202"/>
        <end position="240"/>
    </location>
</feature>
<evidence type="ECO:0000313" key="21">
    <source>
        <dbReference type="EMBL" id="OIW32157.1"/>
    </source>
</evidence>
<keyword evidence="14 17" id="KW-0234">DNA repair</keyword>
<feature type="compositionally biased region" description="Polar residues" evidence="18">
    <location>
        <begin position="425"/>
        <end position="434"/>
    </location>
</feature>
<evidence type="ECO:0000256" key="1">
    <source>
        <dbReference type="ARBA" id="ARBA00000900"/>
    </source>
</evidence>
<dbReference type="SUPFAM" id="SSF57850">
    <property type="entry name" value="RING/U-box"/>
    <property type="match status" value="1"/>
</dbReference>
<evidence type="ECO:0000256" key="8">
    <source>
        <dbReference type="ARBA" id="ARBA00022723"/>
    </source>
</evidence>
<dbReference type="GO" id="GO:0061630">
    <property type="term" value="F:ubiquitin protein ligase activity"/>
    <property type="evidence" value="ECO:0007669"/>
    <property type="project" value="UniProtKB-UniRule"/>
</dbReference>
<dbReference type="GO" id="GO:0006281">
    <property type="term" value="P:DNA repair"/>
    <property type="evidence" value="ECO:0007669"/>
    <property type="project" value="UniProtKB-KW"/>
</dbReference>
<comment type="subunit">
    <text evidence="17">Interacts with E2 UBC2, forming a complex with ubiquitin ligase activity.</text>
</comment>
<feature type="compositionally biased region" description="Polar residues" evidence="18">
    <location>
        <begin position="208"/>
        <end position="236"/>
    </location>
</feature>
<evidence type="ECO:0000256" key="4">
    <source>
        <dbReference type="ARBA" id="ARBA00009506"/>
    </source>
</evidence>
<name>A0A1J7IXZ0_9PEZI</name>
<keyword evidence="15 17" id="KW-0539">Nucleus</keyword>
<keyword evidence="11 17" id="KW-0833">Ubl conjugation pathway</keyword>
<evidence type="ECO:0000256" key="10">
    <source>
        <dbReference type="ARBA" id="ARBA00022771"/>
    </source>
</evidence>
<dbReference type="InterPro" id="IPR001841">
    <property type="entry name" value="Znf_RING"/>
</dbReference>
<dbReference type="UniPathway" id="UPA00143"/>
<protein>
    <recommendedName>
        <fullName evidence="6 17">Postreplication repair E3 ubiquitin-protein ligase RAD18</fullName>
        <ecNumber evidence="5 17">2.3.2.27</ecNumber>
    </recommendedName>
    <alternativeName>
        <fullName evidence="17">RING-type E3 ubiquitin transferase RAD18</fullName>
    </alternativeName>
</protein>
<evidence type="ECO:0000256" key="14">
    <source>
        <dbReference type="ARBA" id="ARBA00023204"/>
    </source>
</evidence>
<evidence type="ECO:0000256" key="6">
    <source>
        <dbReference type="ARBA" id="ARBA00015551"/>
    </source>
</evidence>
<keyword evidence="12 17" id="KW-0862">Zinc</keyword>
<dbReference type="PROSITE" id="PS50089">
    <property type="entry name" value="ZF_RING_2"/>
    <property type="match status" value="1"/>
</dbReference>
<feature type="region of interest" description="Disordered" evidence="18">
    <location>
        <begin position="425"/>
        <end position="444"/>
    </location>
</feature>
<evidence type="ECO:0000259" key="20">
    <source>
        <dbReference type="PROSITE" id="PS50800"/>
    </source>
</evidence>
<comment type="function">
    <text evidence="17">E3 RING-finger protein, member of the UBC2/RAD6 epistasis group. Associates to the E2 ubiquitin conjugating enzyme UBC2/RAD6 to form the UBC2-RAD18 ubiquitin ligase complex involved in postreplicative repair (PRR) of damaged DNA.</text>
</comment>
<evidence type="ECO:0000256" key="12">
    <source>
        <dbReference type="ARBA" id="ARBA00022833"/>
    </source>
</evidence>
<dbReference type="GO" id="GO:0005634">
    <property type="term" value="C:nucleus"/>
    <property type="evidence" value="ECO:0007669"/>
    <property type="project" value="UniProtKB-SubCell"/>
</dbReference>
<feature type="region of interest" description="Disordered" evidence="18">
    <location>
        <begin position="112"/>
        <end position="169"/>
    </location>
</feature>
<keyword evidence="13 17" id="KW-0238">DNA-binding</keyword>
<dbReference type="GO" id="GO:0008270">
    <property type="term" value="F:zinc ion binding"/>
    <property type="evidence" value="ECO:0007669"/>
    <property type="project" value="UniProtKB-KW"/>
</dbReference>
<dbReference type="NCBIfam" id="TIGR00599">
    <property type="entry name" value="rad18"/>
    <property type="match status" value="1"/>
</dbReference>
<dbReference type="Proteomes" id="UP000182658">
    <property type="component" value="Unassembled WGS sequence"/>
</dbReference>
<dbReference type="InParanoid" id="A0A1J7IXZ0"/>
<dbReference type="EMBL" id="KV875095">
    <property type="protein sequence ID" value="OIW32157.1"/>
    <property type="molecule type" value="Genomic_DNA"/>
</dbReference>